<gene>
    <name evidence="1" type="ORF">AKJ63_00370</name>
</gene>
<dbReference type="SUPFAM" id="SSF64076">
    <property type="entry name" value="MTH938-like"/>
    <property type="match status" value="1"/>
</dbReference>
<dbReference type="Pfam" id="PF04430">
    <property type="entry name" value="DUF498"/>
    <property type="match status" value="1"/>
</dbReference>
<dbReference type="InterPro" id="IPR036748">
    <property type="entry name" value="MTH938-like_sf"/>
</dbReference>
<evidence type="ECO:0000313" key="2">
    <source>
        <dbReference type="Proteomes" id="UP000070195"/>
    </source>
</evidence>
<dbReference type="PANTHER" id="PTHR15811">
    <property type="entry name" value="MTH938 DOMAIN-CONTAINING PROTEIN"/>
    <property type="match status" value="1"/>
</dbReference>
<dbReference type="Gene3D" id="3.40.1230.10">
    <property type="entry name" value="MTH938-like"/>
    <property type="match status" value="1"/>
</dbReference>
<sequence length="113" mass="12804">MTIESYSFGKVVIDGERYTNDVIIFPDHVKNDWWRKEGHSLHPKDIAEVLDLRPDVLIVGTGAYGRMKVLPRTEDQIESNGIELIVQETEEACETYNEIAESKEATAALHLTC</sequence>
<evidence type="ECO:0000313" key="1">
    <source>
        <dbReference type="EMBL" id="KXA91933.1"/>
    </source>
</evidence>
<proteinExistence type="predicted"/>
<dbReference type="InterPro" id="IPR007523">
    <property type="entry name" value="NDUFAF3/AAMDC"/>
</dbReference>
<accession>A0A133UCJ9</accession>
<reference evidence="1 2" key="1">
    <citation type="journal article" date="2016" name="Sci. Rep.">
        <title>Metabolic traits of an uncultured archaeal lineage -MSBL1- from brine pools of the Red Sea.</title>
        <authorList>
            <person name="Mwirichia R."/>
            <person name="Alam I."/>
            <person name="Rashid M."/>
            <person name="Vinu M."/>
            <person name="Ba-Alawi W."/>
            <person name="Anthony Kamau A."/>
            <person name="Kamanda Ngugi D."/>
            <person name="Goker M."/>
            <person name="Klenk H.P."/>
            <person name="Bajic V."/>
            <person name="Stingl U."/>
        </authorList>
    </citation>
    <scope>NUCLEOTIDE SEQUENCE [LARGE SCALE GENOMIC DNA]</scope>
    <source>
        <strain evidence="1">SCGC-AAA259D18</strain>
    </source>
</reference>
<dbReference type="CDD" id="cd05126">
    <property type="entry name" value="Mth938"/>
    <property type="match status" value="1"/>
</dbReference>
<dbReference type="GO" id="GO:0005737">
    <property type="term" value="C:cytoplasm"/>
    <property type="evidence" value="ECO:0007669"/>
    <property type="project" value="TreeGrafter"/>
</dbReference>
<dbReference type="Proteomes" id="UP000070195">
    <property type="component" value="Unassembled WGS sequence"/>
</dbReference>
<protein>
    <submittedName>
        <fullName evidence="1">Uncharacterized protein</fullName>
    </submittedName>
</protein>
<dbReference type="InterPro" id="IPR034096">
    <property type="entry name" value="AAMDC"/>
</dbReference>
<comment type="caution">
    <text evidence="1">The sequence shown here is derived from an EMBL/GenBank/DDBJ whole genome shotgun (WGS) entry which is preliminary data.</text>
</comment>
<organism evidence="1 2">
    <name type="scientific">candidate division MSBL1 archaeon SCGC-AAA259D18</name>
    <dbReference type="NCBI Taxonomy" id="1698262"/>
    <lineage>
        <taxon>Archaea</taxon>
        <taxon>Methanobacteriati</taxon>
        <taxon>Methanobacteriota</taxon>
        <taxon>candidate division MSBL1</taxon>
    </lineage>
</organism>
<dbReference type="EMBL" id="LHXM01000005">
    <property type="protein sequence ID" value="KXA91933.1"/>
    <property type="molecule type" value="Genomic_DNA"/>
</dbReference>
<dbReference type="AlphaFoldDB" id="A0A133UCJ9"/>
<keyword evidence="2" id="KW-1185">Reference proteome</keyword>
<name>A0A133UCJ9_9EURY</name>
<dbReference type="PANTHER" id="PTHR15811:SF5">
    <property type="entry name" value="MTH938 DOMAIN-CONTAINING PROTEIN"/>
    <property type="match status" value="1"/>
</dbReference>